<dbReference type="eggNOG" id="COG0810">
    <property type="taxonomic scope" value="Bacteria"/>
</dbReference>
<evidence type="ECO:0000256" key="10">
    <source>
        <dbReference type="SAM" id="MobiDB-lite"/>
    </source>
</evidence>
<comment type="caution">
    <text evidence="12">The sequence shown here is derived from an EMBL/GenBank/DDBJ whole genome shotgun (WGS) entry which is preliminary data.</text>
</comment>
<dbReference type="FunFam" id="3.30.1150.10:FF:000002">
    <property type="entry name" value="Energy transducer TonB"/>
    <property type="match status" value="1"/>
</dbReference>
<keyword evidence="5" id="KW-0997">Cell inner membrane</keyword>
<keyword evidence="13" id="KW-1185">Reference proteome</keyword>
<dbReference type="EMBL" id="AEPD01000017">
    <property type="protein sequence ID" value="EFU31177.1"/>
    <property type="molecule type" value="Genomic_DNA"/>
</dbReference>
<evidence type="ECO:0000256" key="2">
    <source>
        <dbReference type="ARBA" id="ARBA00006555"/>
    </source>
</evidence>
<evidence type="ECO:0000256" key="4">
    <source>
        <dbReference type="ARBA" id="ARBA00022475"/>
    </source>
</evidence>
<dbReference type="SUPFAM" id="SSF74653">
    <property type="entry name" value="TolA/TonB C-terminal domain"/>
    <property type="match status" value="1"/>
</dbReference>
<keyword evidence="3" id="KW-0813">Transport</keyword>
<dbReference type="InterPro" id="IPR037682">
    <property type="entry name" value="TonB_C"/>
</dbReference>
<keyword evidence="4" id="KW-1003">Cell membrane</keyword>
<gene>
    <name evidence="12" type="ORF">HMPREF6485_0893</name>
</gene>
<evidence type="ECO:0000256" key="9">
    <source>
        <dbReference type="ARBA" id="ARBA00023136"/>
    </source>
</evidence>
<feature type="domain" description="TonB C-terminal" evidence="11">
    <location>
        <begin position="218"/>
        <end position="290"/>
    </location>
</feature>
<dbReference type="AlphaFoldDB" id="E6K5Q1"/>
<comment type="similarity">
    <text evidence="2">Belongs to the TonB family.</text>
</comment>
<protein>
    <submittedName>
        <fullName evidence="12">TonB family domain protein</fullName>
    </submittedName>
</protein>
<evidence type="ECO:0000256" key="1">
    <source>
        <dbReference type="ARBA" id="ARBA00004383"/>
    </source>
</evidence>
<dbReference type="GeneID" id="93535767"/>
<organism evidence="12 13">
    <name type="scientific">Segatella buccae ATCC 33574</name>
    <dbReference type="NCBI Taxonomy" id="873513"/>
    <lineage>
        <taxon>Bacteria</taxon>
        <taxon>Pseudomonadati</taxon>
        <taxon>Bacteroidota</taxon>
        <taxon>Bacteroidia</taxon>
        <taxon>Bacteroidales</taxon>
        <taxon>Prevotellaceae</taxon>
        <taxon>Segatella</taxon>
    </lineage>
</organism>
<evidence type="ECO:0000256" key="7">
    <source>
        <dbReference type="ARBA" id="ARBA00022927"/>
    </source>
</evidence>
<dbReference type="PANTHER" id="PTHR33446:SF2">
    <property type="entry name" value="PROTEIN TONB"/>
    <property type="match status" value="1"/>
</dbReference>
<dbReference type="STRING" id="873513.HMPREF6485_0893"/>
<dbReference type="GO" id="GO:0015031">
    <property type="term" value="P:protein transport"/>
    <property type="evidence" value="ECO:0007669"/>
    <property type="project" value="UniProtKB-KW"/>
</dbReference>
<dbReference type="Proteomes" id="UP000003112">
    <property type="component" value="Unassembled WGS sequence"/>
</dbReference>
<feature type="compositionally biased region" description="Basic and acidic residues" evidence="10">
    <location>
        <begin position="148"/>
        <end position="159"/>
    </location>
</feature>
<evidence type="ECO:0000313" key="12">
    <source>
        <dbReference type="EMBL" id="EFU31177.1"/>
    </source>
</evidence>
<dbReference type="GO" id="GO:0055085">
    <property type="term" value="P:transmembrane transport"/>
    <property type="evidence" value="ECO:0007669"/>
    <property type="project" value="InterPro"/>
</dbReference>
<sequence length="291" mass="31810">MTRGKTICNVLKAIRQKIADANNIPYSTRECHFGGECLGTCPACENELAYIQRQLQLRRMAGKAVMLVGLSAGMASLTACGSGKSQAIATDSDTIEKMELGKVRPIKKAEVRKDGSYTGVVLLKDGYSLPVKRVKSSTKFAPPTPRSTKKDGKRKDKQPAEACQPLQIVGEIAAPPFPLPDSSAVSEDDRIFGIVEEMPSFPGGPQALMEYLKDHVQYPPTEACVQGRVIVSFVVEKDGSITDVKTVRSVDPAFDREAERVVKAMPKWVPGKQNGILVRTRYNVPVTFRLQ</sequence>
<feature type="region of interest" description="Disordered" evidence="10">
    <location>
        <begin position="134"/>
        <end position="162"/>
    </location>
</feature>
<keyword evidence="6" id="KW-0812">Transmembrane</keyword>
<dbReference type="InterPro" id="IPR006260">
    <property type="entry name" value="TonB/TolA_C"/>
</dbReference>
<evidence type="ECO:0000259" key="11">
    <source>
        <dbReference type="Pfam" id="PF03544"/>
    </source>
</evidence>
<dbReference type="Gene3D" id="3.30.1150.10">
    <property type="match status" value="1"/>
</dbReference>
<dbReference type="GO" id="GO:0031992">
    <property type="term" value="F:energy transducer activity"/>
    <property type="evidence" value="ECO:0007669"/>
    <property type="project" value="TreeGrafter"/>
</dbReference>
<dbReference type="InterPro" id="IPR051045">
    <property type="entry name" value="TonB-dependent_transducer"/>
</dbReference>
<keyword evidence="8" id="KW-1133">Transmembrane helix</keyword>
<dbReference type="PANTHER" id="PTHR33446">
    <property type="entry name" value="PROTEIN TONB-RELATED"/>
    <property type="match status" value="1"/>
</dbReference>
<dbReference type="Pfam" id="PF03544">
    <property type="entry name" value="TonB_C"/>
    <property type="match status" value="1"/>
</dbReference>
<evidence type="ECO:0000256" key="3">
    <source>
        <dbReference type="ARBA" id="ARBA00022448"/>
    </source>
</evidence>
<evidence type="ECO:0000313" key="13">
    <source>
        <dbReference type="Proteomes" id="UP000003112"/>
    </source>
</evidence>
<evidence type="ECO:0000256" key="6">
    <source>
        <dbReference type="ARBA" id="ARBA00022692"/>
    </source>
</evidence>
<dbReference type="HOGENOM" id="CLU_065795_0_1_10"/>
<dbReference type="GO" id="GO:0098797">
    <property type="term" value="C:plasma membrane protein complex"/>
    <property type="evidence" value="ECO:0007669"/>
    <property type="project" value="TreeGrafter"/>
</dbReference>
<proteinExistence type="inferred from homology"/>
<evidence type="ECO:0000256" key="8">
    <source>
        <dbReference type="ARBA" id="ARBA00022989"/>
    </source>
</evidence>
<evidence type="ECO:0000256" key="5">
    <source>
        <dbReference type="ARBA" id="ARBA00022519"/>
    </source>
</evidence>
<keyword evidence="9" id="KW-0472">Membrane</keyword>
<reference evidence="12 13" key="1">
    <citation type="submission" date="2010-10" db="EMBL/GenBank/DDBJ databases">
        <authorList>
            <person name="Muzny D."/>
            <person name="Qin X."/>
            <person name="Deng J."/>
            <person name="Jiang H."/>
            <person name="Liu Y."/>
            <person name="Qu J."/>
            <person name="Song X.-Z."/>
            <person name="Zhang L."/>
            <person name="Thornton R."/>
            <person name="Coyle M."/>
            <person name="Francisco L."/>
            <person name="Jackson L."/>
            <person name="Javaid M."/>
            <person name="Korchina V."/>
            <person name="Kovar C."/>
            <person name="Mata R."/>
            <person name="Mathew T."/>
            <person name="Ngo R."/>
            <person name="Nguyen L."/>
            <person name="Nguyen N."/>
            <person name="Okwuonu G."/>
            <person name="Ongeri F."/>
            <person name="Pham C."/>
            <person name="Simmons D."/>
            <person name="Wilczek-Boney K."/>
            <person name="Hale W."/>
            <person name="Jakkamsetti A."/>
            <person name="Pham P."/>
            <person name="Ruth R."/>
            <person name="San Lucas F."/>
            <person name="Warren J."/>
            <person name="Zhang J."/>
            <person name="Zhao Z."/>
            <person name="Zhou C."/>
            <person name="Zhu D."/>
            <person name="Lee S."/>
            <person name="Bess C."/>
            <person name="Blankenburg K."/>
            <person name="Forbes L."/>
            <person name="Fu Q."/>
            <person name="Gubbala S."/>
            <person name="Hirani K."/>
            <person name="Jayaseelan J.C."/>
            <person name="Lara F."/>
            <person name="Munidasa M."/>
            <person name="Palculict T."/>
            <person name="Patil S."/>
            <person name="Pu L.-L."/>
            <person name="Saada N."/>
            <person name="Tang L."/>
            <person name="Weissenberger G."/>
            <person name="Zhu Y."/>
            <person name="Hemphill L."/>
            <person name="Shang Y."/>
            <person name="Youmans B."/>
            <person name="Ayvaz T."/>
            <person name="Ross M."/>
            <person name="Santibanez J."/>
            <person name="Aqrawi P."/>
            <person name="Gross S."/>
            <person name="Joshi V."/>
            <person name="Fowler G."/>
            <person name="Nazareth L."/>
            <person name="Reid J."/>
            <person name="Worley K."/>
            <person name="Petrosino J."/>
            <person name="Highlander S."/>
            <person name="Gibbs R."/>
        </authorList>
    </citation>
    <scope>NUCLEOTIDE SEQUENCE [LARGE SCALE GENOMIC DNA]</scope>
    <source>
        <strain evidence="12 13">ATCC 33574</strain>
    </source>
</reference>
<comment type="subcellular location">
    <subcellularLocation>
        <location evidence="1">Cell inner membrane</location>
        <topology evidence="1">Single-pass membrane protein</topology>
        <orientation evidence="1">Periplasmic side</orientation>
    </subcellularLocation>
</comment>
<accession>E6K5Q1</accession>
<dbReference type="NCBIfam" id="TIGR01352">
    <property type="entry name" value="tonB_Cterm"/>
    <property type="match status" value="1"/>
</dbReference>
<keyword evidence="7" id="KW-0653">Protein transport</keyword>
<name>E6K5Q1_9BACT</name>
<dbReference type="RefSeq" id="WP_004344829.1">
    <property type="nucleotide sequence ID" value="NZ_GL586311.1"/>
</dbReference>